<evidence type="ECO:0008006" key="4">
    <source>
        <dbReference type="Google" id="ProtNLM"/>
    </source>
</evidence>
<sequence length="160" mass="17058">MYLLARRFGVVAMSFALASCTTTPVEFNNKPSAVSKAALCKTALETQDPAILSSLSALPTSRTRHCASATAPIAGGVVVLPIVLAVAWIASRWGICTAAAVAIGAYSSSGPDQCKPHENRSGLPLLGNHLLTFQHAHLASVHFRHELELKRYCLRAFCWG</sequence>
<accession>A0ABZ1DWN7</accession>
<geneLocation type="plasmid" evidence="2 3">
    <name>pRinCIP108029b</name>
</geneLocation>
<protein>
    <recommendedName>
        <fullName evidence="4">Lipoprotein</fullName>
    </recommendedName>
</protein>
<gene>
    <name evidence="2" type="ORF">U5G49_005154</name>
</gene>
<keyword evidence="3" id="KW-1185">Reference proteome</keyword>
<feature type="chain" id="PRO_5045781135" description="Lipoprotein" evidence="1">
    <location>
        <begin position="19"/>
        <end position="160"/>
    </location>
</feature>
<evidence type="ECO:0000313" key="3">
    <source>
        <dbReference type="Proteomes" id="UP001322785"/>
    </source>
</evidence>
<dbReference type="RefSeq" id="WP_246288895.1">
    <property type="nucleotide sequence ID" value="NZ_BSOQ01000002.1"/>
</dbReference>
<evidence type="ECO:0000256" key="1">
    <source>
        <dbReference type="SAM" id="SignalP"/>
    </source>
</evidence>
<dbReference type="Proteomes" id="UP001322785">
    <property type="component" value="Plasmid pRinCIP108029b"/>
</dbReference>
<keyword evidence="2" id="KW-0614">Plasmid</keyword>
<reference evidence="2 3" key="1">
    <citation type="submission" date="2023-12" db="EMBL/GenBank/DDBJ databases">
        <authorList>
            <person name="Menendez E."/>
            <person name="Kaur S."/>
            <person name="Flores-Felix J.D."/>
            <person name="diCenzo G.C."/>
            <person name="Peix A."/>
            <person name="Velazquez E."/>
        </authorList>
    </citation>
    <scope>NUCLEOTIDE SEQUENCE [LARGE SCALE GENOMIC DNA]</scope>
    <source>
        <strain evidence="2 3">CIP 108029</strain>
        <plasmid evidence="2 3">pRinCIP108029b</plasmid>
    </source>
</reference>
<proteinExistence type="predicted"/>
<feature type="signal peptide" evidence="1">
    <location>
        <begin position="1"/>
        <end position="18"/>
    </location>
</feature>
<dbReference type="PROSITE" id="PS51257">
    <property type="entry name" value="PROKAR_LIPOPROTEIN"/>
    <property type="match status" value="1"/>
</dbReference>
<name>A0ABZ1DWN7_9HYPH</name>
<evidence type="ECO:0000313" key="2">
    <source>
        <dbReference type="EMBL" id="WRW39803.1"/>
    </source>
</evidence>
<organism evidence="2 3">
    <name type="scientific">Rhizobium indigoferae</name>
    <dbReference type="NCBI Taxonomy" id="158891"/>
    <lineage>
        <taxon>Bacteria</taxon>
        <taxon>Pseudomonadati</taxon>
        <taxon>Pseudomonadota</taxon>
        <taxon>Alphaproteobacteria</taxon>
        <taxon>Hyphomicrobiales</taxon>
        <taxon>Rhizobiaceae</taxon>
        <taxon>Rhizobium/Agrobacterium group</taxon>
        <taxon>Rhizobium</taxon>
    </lineage>
</organism>
<dbReference type="EMBL" id="CP140636">
    <property type="protein sequence ID" value="WRW39803.1"/>
    <property type="molecule type" value="Genomic_DNA"/>
</dbReference>
<keyword evidence="1" id="KW-0732">Signal</keyword>